<dbReference type="InterPro" id="IPR023873">
    <property type="entry name" value="FeFe-hyd_GTPase_HydF"/>
</dbReference>
<gene>
    <name evidence="6" type="primary">hydF</name>
    <name evidence="6" type="ORF">DXD17_03970</name>
</gene>
<dbReference type="InterPro" id="IPR006073">
    <property type="entry name" value="GTP-bd"/>
</dbReference>
<dbReference type="GO" id="GO:0030488">
    <property type="term" value="P:tRNA methylation"/>
    <property type="evidence" value="ECO:0007669"/>
    <property type="project" value="TreeGrafter"/>
</dbReference>
<dbReference type="NCBIfam" id="TIGR00231">
    <property type="entry name" value="small_GTP"/>
    <property type="match status" value="1"/>
</dbReference>
<dbReference type="Pfam" id="PF01926">
    <property type="entry name" value="MMR_HSR1"/>
    <property type="match status" value="1"/>
</dbReference>
<dbReference type="InterPro" id="IPR041606">
    <property type="entry name" value="HydF_dimer"/>
</dbReference>
<dbReference type="AlphaFoldDB" id="A0A3E4LW73"/>
<protein>
    <submittedName>
        <fullName evidence="6">[FeFe] hydrogenase H-cluster maturation GTPase HydF</fullName>
    </submittedName>
</protein>
<sequence>MNLNQTPAAERPHIGFFGCRNAGKSSIVNAVTGQNLAVVSNVKGTTTDPVVKAMELLPAGPVVMIDTPGIDDDGELGKLRVEKSYQMLNRTDLAIVVIDGGTGIKKEDFALLKEIEKRKVPFIIAVNKSDLLKEHRIQSKGSGKVPEESLIYVSAETGEGIRELKKRIGESICTEKNKKRIVGDLLESGDVVVLVIPIDESAPKGRLILPQQQTIRDILESGAISVVTKEDRVKETIENLKIPPKLVITDSQVFEKVACNVLKEIKLTSFSILFARYKGNLRTNIEGVMMLDKLKNGDKILISEGCTHHRQCGDIGTVKIPKWIREYTGKELLFETTSGTEFPADLSPYKMVVHCGGCMLNEREMQIRLERSKGQKVPMTNYGILIAYTHGILKRSVEIFPEIAELFRRESFTGKIL</sequence>
<evidence type="ECO:0000256" key="2">
    <source>
        <dbReference type="ARBA" id="ARBA00023134"/>
    </source>
</evidence>
<evidence type="ECO:0000259" key="3">
    <source>
        <dbReference type="Pfam" id="PF01926"/>
    </source>
</evidence>
<evidence type="ECO:0000259" key="5">
    <source>
        <dbReference type="Pfam" id="PF18133"/>
    </source>
</evidence>
<name>A0A3E4LW73_9FIRM</name>
<evidence type="ECO:0000313" key="6">
    <source>
        <dbReference type="EMBL" id="RGK41667.1"/>
    </source>
</evidence>
<dbReference type="NCBIfam" id="TIGR03918">
    <property type="entry name" value="GTP_HydF"/>
    <property type="match status" value="1"/>
</dbReference>
<comment type="caution">
    <text evidence="6">The sequence shown here is derived from an EMBL/GenBank/DDBJ whole genome shotgun (WGS) entry which is preliminary data.</text>
</comment>
<reference evidence="6 7" key="1">
    <citation type="submission" date="2018-08" db="EMBL/GenBank/DDBJ databases">
        <title>A genome reference for cultivated species of the human gut microbiota.</title>
        <authorList>
            <person name="Zou Y."/>
            <person name="Xue W."/>
            <person name="Luo G."/>
        </authorList>
    </citation>
    <scope>NUCLEOTIDE SEQUENCE [LARGE SCALE GENOMIC DNA]</scope>
    <source>
        <strain evidence="6 7">TF11-7</strain>
    </source>
</reference>
<dbReference type="GO" id="GO:0005525">
    <property type="term" value="F:GTP binding"/>
    <property type="evidence" value="ECO:0007669"/>
    <property type="project" value="UniProtKB-KW"/>
</dbReference>
<evidence type="ECO:0000256" key="1">
    <source>
        <dbReference type="ARBA" id="ARBA00022741"/>
    </source>
</evidence>
<dbReference type="RefSeq" id="WP_117687805.1">
    <property type="nucleotide sequence ID" value="NZ_JARFIM010000007.1"/>
</dbReference>
<evidence type="ECO:0000313" key="7">
    <source>
        <dbReference type="Proteomes" id="UP000260793"/>
    </source>
</evidence>
<dbReference type="InterPro" id="IPR040644">
    <property type="entry name" value="HydF_tetramer"/>
</dbReference>
<dbReference type="Pfam" id="PF18128">
    <property type="entry name" value="HydF_dimer"/>
    <property type="match status" value="1"/>
</dbReference>
<dbReference type="InterPro" id="IPR027417">
    <property type="entry name" value="P-loop_NTPase"/>
</dbReference>
<dbReference type="Proteomes" id="UP000260793">
    <property type="component" value="Unassembled WGS sequence"/>
</dbReference>
<dbReference type="PANTHER" id="PTHR42714:SF6">
    <property type="entry name" value="TRANSLATION INITIATION FACTOR IF-2"/>
    <property type="match status" value="1"/>
</dbReference>
<keyword evidence="2" id="KW-0342">GTP-binding</keyword>
<evidence type="ECO:0000259" key="4">
    <source>
        <dbReference type="Pfam" id="PF18128"/>
    </source>
</evidence>
<dbReference type="GO" id="GO:0005737">
    <property type="term" value="C:cytoplasm"/>
    <property type="evidence" value="ECO:0007669"/>
    <property type="project" value="TreeGrafter"/>
</dbReference>
<organism evidence="6 7">
    <name type="scientific">[Ruminococcus] lactaris</name>
    <dbReference type="NCBI Taxonomy" id="46228"/>
    <lineage>
        <taxon>Bacteria</taxon>
        <taxon>Bacillati</taxon>
        <taxon>Bacillota</taxon>
        <taxon>Clostridia</taxon>
        <taxon>Lachnospirales</taxon>
        <taxon>Lachnospiraceae</taxon>
        <taxon>Mediterraneibacter</taxon>
    </lineage>
</organism>
<feature type="domain" description="Hydrogen maturase F dimerization" evidence="4">
    <location>
        <begin position="181"/>
        <end position="279"/>
    </location>
</feature>
<dbReference type="Pfam" id="PF18133">
    <property type="entry name" value="HydF_tetramer"/>
    <property type="match status" value="1"/>
</dbReference>
<dbReference type="Gene3D" id="3.40.50.11410">
    <property type="match status" value="1"/>
</dbReference>
<dbReference type="Gene3D" id="3.40.50.11420">
    <property type="match status" value="1"/>
</dbReference>
<keyword evidence="1" id="KW-0547">Nucleotide-binding</keyword>
<dbReference type="Gene3D" id="3.40.50.300">
    <property type="entry name" value="P-loop containing nucleotide triphosphate hydrolases"/>
    <property type="match status" value="1"/>
</dbReference>
<dbReference type="SUPFAM" id="SSF52540">
    <property type="entry name" value="P-loop containing nucleoside triphosphate hydrolases"/>
    <property type="match status" value="1"/>
</dbReference>
<dbReference type="EMBL" id="QSQN01000007">
    <property type="protein sequence ID" value="RGK41667.1"/>
    <property type="molecule type" value="Genomic_DNA"/>
</dbReference>
<dbReference type="GO" id="GO:0002098">
    <property type="term" value="P:tRNA wobble uridine modification"/>
    <property type="evidence" value="ECO:0007669"/>
    <property type="project" value="TreeGrafter"/>
</dbReference>
<proteinExistence type="predicted"/>
<dbReference type="PANTHER" id="PTHR42714">
    <property type="entry name" value="TRNA MODIFICATION GTPASE GTPBP3"/>
    <property type="match status" value="1"/>
</dbReference>
<feature type="domain" description="G" evidence="3">
    <location>
        <begin position="14"/>
        <end position="128"/>
    </location>
</feature>
<feature type="domain" description="Hydrogen maturase F tetramerization" evidence="5">
    <location>
        <begin position="284"/>
        <end position="399"/>
    </location>
</feature>
<accession>A0A3E4LW73</accession>
<dbReference type="InterPro" id="IPR005225">
    <property type="entry name" value="Small_GTP-bd"/>
</dbReference>
<dbReference type="CDD" id="cd00880">
    <property type="entry name" value="Era_like"/>
    <property type="match status" value="1"/>
</dbReference>